<protein>
    <submittedName>
        <fullName evidence="1">Uncharacterized protein</fullName>
    </submittedName>
</protein>
<dbReference type="AlphaFoldDB" id="A0A2N9FD01"/>
<dbReference type="EMBL" id="OIVN01000746">
    <property type="protein sequence ID" value="SPC84985.1"/>
    <property type="molecule type" value="Genomic_DNA"/>
</dbReference>
<name>A0A2N9FD01_FAGSY</name>
<accession>A0A2N9FD01</accession>
<organism evidence="1">
    <name type="scientific">Fagus sylvatica</name>
    <name type="common">Beechnut</name>
    <dbReference type="NCBI Taxonomy" id="28930"/>
    <lineage>
        <taxon>Eukaryota</taxon>
        <taxon>Viridiplantae</taxon>
        <taxon>Streptophyta</taxon>
        <taxon>Embryophyta</taxon>
        <taxon>Tracheophyta</taxon>
        <taxon>Spermatophyta</taxon>
        <taxon>Magnoliopsida</taxon>
        <taxon>eudicotyledons</taxon>
        <taxon>Gunneridae</taxon>
        <taxon>Pentapetalae</taxon>
        <taxon>rosids</taxon>
        <taxon>fabids</taxon>
        <taxon>Fagales</taxon>
        <taxon>Fagaceae</taxon>
        <taxon>Fagus</taxon>
    </lineage>
</organism>
<reference evidence="1" key="1">
    <citation type="submission" date="2018-02" db="EMBL/GenBank/DDBJ databases">
        <authorList>
            <person name="Cohen D.B."/>
            <person name="Kent A.D."/>
        </authorList>
    </citation>
    <scope>NUCLEOTIDE SEQUENCE</scope>
</reference>
<evidence type="ECO:0000313" key="1">
    <source>
        <dbReference type="EMBL" id="SPC84985.1"/>
    </source>
</evidence>
<sequence>MKFRFGNDVVADAVDFVEIIVADAASEIIAGATDIVADLDNDTAIAISTSNEILVVDDFYVEDMIEVHDSCNVVLVGGYEQEDVIDAVDLTATISKDKECEPKRADASNNIGMKEDEDVDVTKAIGLVANVMADALVHSDWWYYHTGKLYYWEAPLVEEFLAANEVPVLEKIHTQGFVRNEFVVDLKVAPEVCHNIDSVVGHGMRAEVTSFPVATTSTGGEHLDNISEFEFLTPSFGCHMQYSFNLAMSYQTCHGLDRIM</sequence>
<gene>
    <name evidence="1" type="ORF">FSB_LOCUS12867</name>
</gene>
<proteinExistence type="predicted"/>